<organism evidence="2">
    <name type="scientific">bioreactor metagenome</name>
    <dbReference type="NCBI Taxonomy" id="1076179"/>
    <lineage>
        <taxon>unclassified sequences</taxon>
        <taxon>metagenomes</taxon>
        <taxon>ecological metagenomes</taxon>
    </lineage>
</organism>
<dbReference type="GO" id="GO:0005829">
    <property type="term" value="C:cytosol"/>
    <property type="evidence" value="ECO:0007669"/>
    <property type="project" value="TreeGrafter"/>
</dbReference>
<reference evidence="2" key="1">
    <citation type="submission" date="2019-08" db="EMBL/GenBank/DDBJ databases">
        <authorList>
            <person name="Kucharzyk K."/>
            <person name="Murdoch R.W."/>
            <person name="Higgins S."/>
            <person name="Loffler F."/>
        </authorList>
    </citation>
    <scope>NUCLEOTIDE SEQUENCE</scope>
</reference>
<dbReference type="PANTHER" id="PTHR46566">
    <property type="entry name" value="1-PHOSPHOFRUCTOKINASE-RELATED"/>
    <property type="match status" value="1"/>
</dbReference>
<keyword evidence="2" id="KW-0808">Transferase</keyword>
<gene>
    <name evidence="2" type="primary">psuK_13</name>
    <name evidence="2" type="ORF">SDC9_161522</name>
</gene>
<protein>
    <submittedName>
        <fullName evidence="2">Pseudouridine kinase</fullName>
        <ecNumber evidence="2">2.7.1.83</ecNumber>
    </submittedName>
</protein>
<dbReference type="InterPro" id="IPR029056">
    <property type="entry name" value="Ribokinase-like"/>
</dbReference>
<name>A0A645FKK8_9ZZZZ</name>
<dbReference type="GO" id="GO:0050225">
    <property type="term" value="F:pseudouridine kinase activity"/>
    <property type="evidence" value="ECO:0007669"/>
    <property type="project" value="UniProtKB-EC"/>
</dbReference>
<dbReference type="SUPFAM" id="SSF53613">
    <property type="entry name" value="Ribokinase-like"/>
    <property type="match status" value="1"/>
</dbReference>
<dbReference type="EC" id="2.7.1.83" evidence="2"/>
<evidence type="ECO:0000259" key="1">
    <source>
        <dbReference type="Pfam" id="PF00294"/>
    </source>
</evidence>
<keyword evidence="2" id="KW-0418">Kinase</keyword>
<accession>A0A645FKK8</accession>
<comment type="caution">
    <text evidence="2">The sequence shown here is derived from an EMBL/GenBank/DDBJ whole genome shotgun (WGS) entry which is preliminary data.</text>
</comment>
<sequence length="179" mass="19308">MDGGLPQEVLDYITATYGADIPIFADTVSTTYARKFKGRLHGYHTIKPNRLETEIIAGRSIGGQDDLKKACLELLAQGPERIVVSEGRRGCLYVDQNGKTLRAYGPPMEKVVNATGAGDAFMGALVYASLAGLSVEKTLLFATGASRMAISHQNTINPNISAENIWALVERDHLTVEAV</sequence>
<dbReference type="Pfam" id="PF00294">
    <property type="entry name" value="PfkB"/>
    <property type="match status" value="1"/>
</dbReference>
<dbReference type="Gene3D" id="3.40.1190.20">
    <property type="match status" value="1"/>
</dbReference>
<feature type="domain" description="Carbohydrate kinase PfkB" evidence="1">
    <location>
        <begin position="21"/>
        <end position="159"/>
    </location>
</feature>
<evidence type="ECO:0000313" key="2">
    <source>
        <dbReference type="EMBL" id="MPN14196.1"/>
    </source>
</evidence>
<dbReference type="AlphaFoldDB" id="A0A645FKK8"/>
<dbReference type="PANTHER" id="PTHR46566:SF5">
    <property type="entry name" value="1-PHOSPHOFRUCTOKINASE"/>
    <property type="match status" value="1"/>
</dbReference>
<dbReference type="EMBL" id="VSSQ01060794">
    <property type="protein sequence ID" value="MPN14196.1"/>
    <property type="molecule type" value="Genomic_DNA"/>
</dbReference>
<proteinExistence type="predicted"/>
<dbReference type="InterPro" id="IPR011611">
    <property type="entry name" value="PfkB_dom"/>
</dbReference>
<dbReference type="GO" id="GO:0008443">
    <property type="term" value="F:phosphofructokinase activity"/>
    <property type="evidence" value="ECO:0007669"/>
    <property type="project" value="TreeGrafter"/>
</dbReference>